<sequence length="81" mass="9578">MSELPENVTSEFIARQLQELQQGQRAHDRALREVAELARRGIEYTQRVERRMDGVERRVSELRDDLELMIKAELMGRLEKP</sequence>
<reference evidence="2 3" key="1">
    <citation type="submission" date="2018-09" db="EMBL/GenBank/DDBJ databases">
        <authorList>
            <person name="Zhu H."/>
        </authorList>
    </citation>
    <scope>NUCLEOTIDE SEQUENCE [LARGE SCALE GENOMIC DNA]</scope>
    <source>
        <strain evidence="2 3">K1W22B-8</strain>
    </source>
</reference>
<evidence type="ECO:0000313" key="2">
    <source>
        <dbReference type="EMBL" id="RJF89043.1"/>
    </source>
</evidence>
<dbReference type="OrthoDB" id="8373447at2"/>
<keyword evidence="1" id="KW-0175">Coiled coil</keyword>
<gene>
    <name evidence="2" type="ORF">D3874_20395</name>
</gene>
<dbReference type="EMBL" id="QYUK01000011">
    <property type="protein sequence ID" value="RJF89043.1"/>
    <property type="molecule type" value="Genomic_DNA"/>
</dbReference>
<dbReference type="AlphaFoldDB" id="A0A418WGA2"/>
<organism evidence="2 3">
    <name type="scientific">Oleomonas cavernae</name>
    <dbReference type="NCBI Taxonomy" id="2320859"/>
    <lineage>
        <taxon>Bacteria</taxon>
        <taxon>Pseudomonadati</taxon>
        <taxon>Pseudomonadota</taxon>
        <taxon>Alphaproteobacteria</taxon>
        <taxon>Acetobacterales</taxon>
        <taxon>Acetobacteraceae</taxon>
        <taxon>Oleomonas</taxon>
    </lineage>
</organism>
<feature type="coiled-coil region" evidence="1">
    <location>
        <begin position="13"/>
        <end position="72"/>
    </location>
</feature>
<accession>A0A418WGA2</accession>
<name>A0A418WGA2_9PROT</name>
<evidence type="ECO:0000256" key="1">
    <source>
        <dbReference type="SAM" id="Coils"/>
    </source>
</evidence>
<dbReference type="RefSeq" id="WP_119780190.1">
    <property type="nucleotide sequence ID" value="NZ_QYUK01000011.1"/>
</dbReference>
<protein>
    <submittedName>
        <fullName evidence="2">Uncharacterized protein</fullName>
    </submittedName>
</protein>
<proteinExistence type="predicted"/>
<keyword evidence="3" id="KW-1185">Reference proteome</keyword>
<dbReference type="Proteomes" id="UP000284605">
    <property type="component" value="Unassembled WGS sequence"/>
</dbReference>
<comment type="caution">
    <text evidence="2">The sequence shown here is derived from an EMBL/GenBank/DDBJ whole genome shotgun (WGS) entry which is preliminary data.</text>
</comment>
<evidence type="ECO:0000313" key="3">
    <source>
        <dbReference type="Proteomes" id="UP000284605"/>
    </source>
</evidence>